<dbReference type="SUPFAM" id="SSF56425">
    <property type="entry name" value="Succinate dehydrogenase/fumarate reductase flavoprotein, catalytic domain"/>
    <property type="match status" value="1"/>
</dbReference>
<keyword evidence="7" id="KW-1185">Reference proteome</keyword>
<dbReference type="PANTHER" id="PTHR43400">
    <property type="entry name" value="FUMARATE REDUCTASE"/>
    <property type="match status" value="1"/>
</dbReference>
<feature type="domain" description="FAD-dependent oxidoreductase 2 FAD-binding" evidence="5">
    <location>
        <begin position="2"/>
        <end position="200"/>
    </location>
</feature>
<dbReference type="InterPro" id="IPR003953">
    <property type="entry name" value="FAD-dep_OxRdtase_2_FAD-bd"/>
</dbReference>
<dbReference type="InterPro" id="IPR036188">
    <property type="entry name" value="FAD/NAD-bd_sf"/>
</dbReference>
<dbReference type="InterPro" id="IPR050315">
    <property type="entry name" value="FAD-oxidoreductase_2"/>
</dbReference>
<dbReference type="AlphaFoldDB" id="A0A6A5U9K1"/>
<dbReference type="PANTHER" id="PTHR43400:SF7">
    <property type="entry name" value="FAD-DEPENDENT OXIDOREDUCTASE 2 FAD BINDING DOMAIN-CONTAINING PROTEIN"/>
    <property type="match status" value="1"/>
</dbReference>
<evidence type="ECO:0000256" key="2">
    <source>
        <dbReference type="ARBA" id="ARBA00022630"/>
    </source>
</evidence>
<organism evidence="6 7">
    <name type="scientific">Byssothecium circinans</name>
    <dbReference type="NCBI Taxonomy" id="147558"/>
    <lineage>
        <taxon>Eukaryota</taxon>
        <taxon>Fungi</taxon>
        <taxon>Dikarya</taxon>
        <taxon>Ascomycota</taxon>
        <taxon>Pezizomycotina</taxon>
        <taxon>Dothideomycetes</taxon>
        <taxon>Pleosporomycetidae</taxon>
        <taxon>Pleosporales</taxon>
        <taxon>Massarineae</taxon>
        <taxon>Massarinaceae</taxon>
        <taxon>Byssothecium</taxon>
    </lineage>
</organism>
<dbReference type="GO" id="GO:0016491">
    <property type="term" value="F:oxidoreductase activity"/>
    <property type="evidence" value="ECO:0007669"/>
    <property type="project" value="UniProtKB-KW"/>
</dbReference>
<gene>
    <name evidence="6" type="ORF">CC80DRAFT_513244</name>
</gene>
<dbReference type="Gene3D" id="3.50.50.60">
    <property type="entry name" value="FAD/NAD(P)-binding domain"/>
    <property type="match status" value="1"/>
</dbReference>
<dbReference type="InterPro" id="IPR027477">
    <property type="entry name" value="Succ_DH/fumarate_Rdtase_cat_sf"/>
</dbReference>
<evidence type="ECO:0000256" key="3">
    <source>
        <dbReference type="ARBA" id="ARBA00022827"/>
    </source>
</evidence>
<evidence type="ECO:0000259" key="5">
    <source>
        <dbReference type="Pfam" id="PF00890"/>
    </source>
</evidence>
<keyword evidence="2" id="KW-0285">Flavoprotein</keyword>
<evidence type="ECO:0000313" key="6">
    <source>
        <dbReference type="EMBL" id="KAF1961364.1"/>
    </source>
</evidence>
<evidence type="ECO:0000256" key="1">
    <source>
        <dbReference type="ARBA" id="ARBA00001974"/>
    </source>
</evidence>
<name>A0A6A5U9K1_9PLEO</name>
<protein>
    <recommendedName>
        <fullName evidence="5">FAD-dependent oxidoreductase 2 FAD-binding domain-containing protein</fullName>
    </recommendedName>
</protein>
<evidence type="ECO:0000256" key="4">
    <source>
        <dbReference type="ARBA" id="ARBA00023002"/>
    </source>
</evidence>
<dbReference type="Gene3D" id="3.90.700.10">
    <property type="entry name" value="Succinate dehydrogenase/fumarate reductase flavoprotein, catalytic domain"/>
    <property type="match status" value="1"/>
</dbReference>
<dbReference type="EMBL" id="ML976981">
    <property type="protein sequence ID" value="KAF1961364.1"/>
    <property type="molecule type" value="Genomic_DNA"/>
</dbReference>
<accession>A0A6A5U9K1</accession>
<dbReference type="Pfam" id="PF00890">
    <property type="entry name" value="FAD_binding_2"/>
    <property type="match status" value="1"/>
</dbReference>
<keyword evidence="4" id="KW-0560">Oxidoreductase</keyword>
<proteinExistence type="predicted"/>
<dbReference type="Proteomes" id="UP000800035">
    <property type="component" value="Unassembled WGS sequence"/>
</dbReference>
<sequence length="226" mass="24114">MAAGGFEASPQLRAGTPYNTGTLLSHAIDDLGAKAEGEFSATGRHSVAWDADSPKEGGDCEVSNQYTKSGYSLGIMVNNQGNRFVDKVVDFRNYTKGIKLPRDEENREGIVEQRDFVETVEGFNAAVAQHRADHPELKFNLAALPIDQPSFLAVEVNCGITFMFGGLAVNPETAGVIHKETGKEIEGLYCVGERMGGGLNSGAVFGRRAGRAVAELVLGNIGHGKK</sequence>
<keyword evidence="3" id="KW-0274">FAD</keyword>
<comment type="cofactor">
    <cofactor evidence="1">
        <name>FAD</name>
        <dbReference type="ChEBI" id="CHEBI:57692"/>
    </cofactor>
</comment>
<dbReference type="OrthoDB" id="7777654at2759"/>
<evidence type="ECO:0000313" key="7">
    <source>
        <dbReference type="Proteomes" id="UP000800035"/>
    </source>
</evidence>
<reference evidence="6" key="1">
    <citation type="journal article" date="2020" name="Stud. Mycol.">
        <title>101 Dothideomycetes genomes: a test case for predicting lifestyles and emergence of pathogens.</title>
        <authorList>
            <person name="Haridas S."/>
            <person name="Albert R."/>
            <person name="Binder M."/>
            <person name="Bloem J."/>
            <person name="Labutti K."/>
            <person name="Salamov A."/>
            <person name="Andreopoulos B."/>
            <person name="Baker S."/>
            <person name="Barry K."/>
            <person name="Bills G."/>
            <person name="Bluhm B."/>
            <person name="Cannon C."/>
            <person name="Castanera R."/>
            <person name="Culley D."/>
            <person name="Daum C."/>
            <person name="Ezra D."/>
            <person name="Gonzalez J."/>
            <person name="Henrissat B."/>
            <person name="Kuo A."/>
            <person name="Liang C."/>
            <person name="Lipzen A."/>
            <person name="Lutzoni F."/>
            <person name="Magnuson J."/>
            <person name="Mondo S."/>
            <person name="Nolan M."/>
            <person name="Ohm R."/>
            <person name="Pangilinan J."/>
            <person name="Park H.-J."/>
            <person name="Ramirez L."/>
            <person name="Alfaro M."/>
            <person name="Sun H."/>
            <person name="Tritt A."/>
            <person name="Yoshinaga Y."/>
            <person name="Zwiers L.-H."/>
            <person name="Turgeon B."/>
            <person name="Goodwin S."/>
            <person name="Spatafora J."/>
            <person name="Crous P."/>
            <person name="Grigoriev I."/>
        </authorList>
    </citation>
    <scope>NUCLEOTIDE SEQUENCE</scope>
    <source>
        <strain evidence="6">CBS 675.92</strain>
    </source>
</reference>